<dbReference type="InParanoid" id="Q8ZWT3"/>
<dbReference type="RefSeq" id="WP_011008089.1">
    <property type="nucleotide sequence ID" value="NC_003364.1"/>
</dbReference>
<dbReference type="HOGENOM" id="CLU_201554_0_0_2"/>
<dbReference type="AlphaFoldDB" id="Q8ZWT3"/>
<name>Q8ZWT3_PYRAE</name>
<evidence type="ECO:0000313" key="3">
    <source>
        <dbReference type="Proteomes" id="UP000002439"/>
    </source>
</evidence>
<organism evidence="2 3">
    <name type="scientific">Pyrobaculum aerophilum (strain ATCC 51768 / DSM 7523 / JCM 9630 / CIP 104966 / NBRC 100827 / IM2)</name>
    <dbReference type="NCBI Taxonomy" id="178306"/>
    <lineage>
        <taxon>Archaea</taxon>
        <taxon>Thermoproteota</taxon>
        <taxon>Thermoprotei</taxon>
        <taxon>Thermoproteales</taxon>
        <taxon>Thermoproteaceae</taxon>
        <taxon>Pyrobaculum</taxon>
    </lineage>
</organism>
<sequence length="67" mass="7487">MANAWLIEEKAVVLAAPTGGQAIRGKGRTVSLYAKHLFALAKYRGVGWELLRWYAEVIREQTSNPTK</sequence>
<dbReference type="GeneID" id="1465865"/>
<dbReference type="Proteomes" id="UP000002439">
    <property type="component" value="Chromosome"/>
</dbReference>
<dbReference type="EnsemblBacteria" id="AAL63616">
    <property type="protein sequence ID" value="AAL63616"/>
    <property type="gene ID" value="PAE1630"/>
</dbReference>
<proteinExistence type="predicted"/>
<dbReference type="InterPro" id="IPR011689">
    <property type="entry name" value="PaRep2b"/>
</dbReference>
<dbReference type="EMBL" id="AE009441">
    <property type="protein sequence ID" value="AAL63616.1"/>
    <property type="molecule type" value="Genomic_DNA"/>
</dbReference>
<dbReference type="KEGG" id="pai:PAE1630"/>
<gene>
    <name evidence="2" type="ordered locus">PAE1630</name>
</gene>
<dbReference type="eggNOG" id="arCOG07952">
    <property type="taxonomic scope" value="Archaea"/>
</dbReference>
<protein>
    <submittedName>
        <fullName evidence="2">PaREP2b</fullName>
    </submittedName>
</protein>
<feature type="domain" description="PaRep2b" evidence="1">
    <location>
        <begin position="8"/>
        <end position="56"/>
    </location>
</feature>
<evidence type="ECO:0000259" key="1">
    <source>
        <dbReference type="Pfam" id="PF07775"/>
    </source>
</evidence>
<evidence type="ECO:0000313" key="2">
    <source>
        <dbReference type="EMBL" id="AAL63616.1"/>
    </source>
</evidence>
<keyword evidence="3" id="KW-1185">Reference proteome</keyword>
<dbReference type="PATRIC" id="fig|178306.9.peg.1205"/>
<accession>Q8ZWT3</accession>
<dbReference type="Pfam" id="PF07775">
    <property type="entry name" value="PaRep2b"/>
    <property type="match status" value="1"/>
</dbReference>
<dbReference type="STRING" id="178306.PAE1630"/>
<reference evidence="2 3" key="1">
    <citation type="journal article" date="2002" name="Proc. Natl. Acad. Sci. U.S.A.">
        <title>Genome sequence of the hyperthermophilic crenarchaeon Pyrobaculum aerophilum.</title>
        <authorList>
            <person name="Fitz-Gibbon S.T."/>
            <person name="Ladner H."/>
            <person name="Kim U.J."/>
            <person name="Stetter K.O."/>
            <person name="Simon M.I."/>
            <person name="Miller J.H."/>
        </authorList>
    </citation>
    <scope>NUCLEOTIDE SEQUENCE [LARGE SCALE GENOMIC DNA]</scope>
    <source>
        <strain evidence="3">ATCC 51768 / DSM 7523 / JCM 9630 / CIP 104966 / NBRC 100827 / IM2</strain>
    </source>
</reference>